<organism evidence="2 3">
    <name type="scientific">Mytilus galloprovincialis</name>
    <name type="common">Mediterranean mussel</name>
    <dbReference type="NCBI Taxonomy" id="29158"/>
    <lineage>
        <taxon>Eukaryota</taxon>
        <taxon>Metazoa</taxon>
        <taxon>Spiralia</taxon>
        <taxon>Lophotrochozoa</taxon>
        <taxon>Mollusca</taxon>
        <taxon>Bivalvia</taxon>
        <taxon>Autobranchia</taxon>
        <taxon>Pteriomorphia</taxon>
        <taxon>Mytilida</taxon>
        <taxon>Mytiloidea</taxon>
        <taxon>Mytilidae</taxon>
        <taxon>Mytilinae</taxon>
        <taxon>Mytilus</taxon>
    </lineage>
</organism>
<dbReference type="Pfam" id="PF12248">
    <property type="entry name" value="Methyltransf_FA"/>
    <property type="match status" value="1"/>
</dbReference>
<proteinExistence type="predicted"/>
<sequence length="129" mass="14542">MFPSEKQSVSFTIEACHDVFILLSAAFDLESHDFYEICLGGSDNQKTYLPRKYNDANPFKISTPDILGCTEKSTFEIRWTMEGTINFVKESAVGMEIIIDVKDSIQLLIQGVEIMTAWASDGLWIFESA</sequence>
<evidence type="ECO:0000313" key="3">
    <source>
        <dbReference type="Proteomes" id="UP000596742"/>
    </source>
</evidence>
<name>A0A8B6FVI7_MYTGA</name>
<dbReference type="AlphaFoldDB" id="A0A8B6FVI7"/>
<evidence type="ECO:0000259" key="1">
    <source>
        <dbReference type="Pfam" id="PF12248"/>
    </source>
</evidence>
<keyword evidence="3" id="KW-1185">Reference proteome</keyword>
<feature type="domain" description="Farnesoic acid O-methyl transferase" evidence="1">
    <location>
        <begin position="7"/>
        <end position="127"/>
    </location>
</feature>
<accession>A0A8B6FVI7</accession>
<protein>
    <recommendedName>
        <fullName evidence="1">Farnesoic acid O-methyl transferase domain-containing protein</fullName>
    </recommendedName>
</protein>
<evidence type="ECO:0000313" key="2">
    <source>
        <dbReference type="EMBL" id="VDI55370.1"/>
    </source>
</evidence>
<reference evidence="2" key="1">
    <citation type="submission" date="2018-11" db="EMBL/GenBank/DDBJ databases">
        <authorList>
            <person name="Alioto T."/>
            <person name="Alioto T."/>
        </authorList>
    </citation>
    <scope>NUCLEOTIDE SEQUENCE</scope>
</reference>
<dbReference type="InterPro" id="IPR022041">
    <property type="entry name" value="Methyltransf_FA"/>
</dbReference>
<feature type="non-terminal residue" evidence="2">
    <location>
        <position position="129"/>
    </location>
</feature>
<gene>
    <name evidence="2" type="ORF">MGAL_10B004824</name>
</gene>
<comment type="caution">
    <text evidence="2">The sequence shown here is derived from an EMBL/GenBank/DDBJ whole genome shotgun (WGS) entry which is preliminary data.</text>
</comment>
<dbReference type="OrthoDB" id="2142040at2759"/>
<dbReference type="Proteomes" id="UP000596742">
    <property type="component" value="Unassembled WGS sequence"/>
</dbReference>
<dbReference type="EMBL" id="UYJE01007493">
    <property type="protein sequence ID" value="VDI55370.1"/>
    <property type="molecule type" value="Genomic_DNA"/>
</dbReference>